<dbReference type="Proteomes" id="UP000198779">
    <property type="component" value="Unassembled WGS sequence"/>
</dbReference>
<keyword evidence="1" id="KW-0472">Membrane</keyword>
<sequence length="386" mass="45520">MGLKKYENAIIIVGLIISFIGSLIMVYLFVWHHKDASTNMALDTDAVGDYGSFIGGVVGTILSILLLYLTFRLQREDSENNSRVYENQILNDEFFHMLELYNDIAERFEYYNDKKAVFNKGKEALKSLLEEMYDNYDAGTNFNQRRKVAQYEYMNVIHSHYETAAVYYRTIYRIFQIIDETKCEEDKKVEYAKIMRAQLTSTELVMLRYNAMTLYGLKSKQYLNSYNILKHIQPFDLLEMKKWRASLNIQEMSLANMTLQNVRFLAKDLLTGESEKLYKQMKDNRYCLRIETNDTYSKLMVMVSIDNTFVTPKYSQMLWLDNYTPDELEDMMNYFFYDTVCLSNFNMFNKRTDLHFHHIKKIVPDGLTTITVSVENKKGNPIKLSN</sequence>
<organism evidence="2 3">
    <name type="scientific">Prevotella communis</name>
    <dbReference type="NCBI Taxonomy" id="2913614"/>
    <lineage>
        <taxon>Bacteria</taxon>
        <taxon>Pseudomonadati</taxon>
        <taxon>Bacteroidota</taxon>
        <taxon>Bacteroidia</taxon>
        <taxon>Bacteroidales</taxon>
        <taxon>Prevotellaceae</taxon>
        <taxon>Prevotella</taxon>
    </lineage>
</organism>
<reference evidence="3" key="1">
    <citation type="submission" date="2016-10" db="EMBL/GenBank/DDBJ databases">
        <authorList>
            <person name="Varghese N."/>
            <person name="Submissions S."/>
        </authorList>
    </citation>
    <scope>NUCLEOTIDE SEQUENCE [LARGE SCALE GENOMIC DNA]</scope>
    <source>
        <strain evidence="3">BP1-148</strain>
    </source>
</reference>
<dbReference type="InterPro" id="IPR031709">
    <property type="entry name" value="PutAbiC"/>
</dbReference>
<feature type="transmembrane region" description="Helical" evidence="1">
    <location>
        <begin position="50"/>
        <end position="71"/>
    </location>
</feature>
<proteinExistence type="predicted"/>
<dbReference type="STRING" id="645274.SAMN04487901_10686"/>
<evidence type="ECO:0000313" key="2">
    <source>
        <dbReference type="EMBL" id="SDG62190.1"/>
    </source>
</evidence>
<dbReference type="AlphaFoldDB" id="A0A1G7VTG4"/>
<evidence type="ECO:0000256" key="1">
    <source>
        <dbReference type="SAM" id="Phobius"/>
    </source>
</evidence>
<keyword evidence="3" id="KW-1185">Reference proteome</keyword>
<dbReference type="Pfam" id="PF16872">
    <property type="entry name" value="putAbiC"/>
    <property type="match status" value="1"/>
</dbReference>
<keyword evidence="1" id="KW-0812">Transmembrane</keyword>
<name>A0A1G7VTG4_9BACT</name>
<evidence type="ECO:0000313" key="3">
    <source>
        <dbReference type="Proteomes" id="UP000198779"/>
    </source>
</evidence>
<feature type="transmembrane region" description="Helical" evidence="1">
    <location>
        <begin position="9"/>
        <end position="30"/>
    </location>
</feature>
<keyword evidence="1" id="KW-1133">Transmembrane helix</keyword>
<protein>
    <submittedName>
        <fullName evidence="2">Putative phage abortive infection protein</fullName>
    </submittedName>
</protein>
<gene>
    <name evidence="2" type="ORF">SAMN04487901_10686</name>
</gene>
<dbReference type="EMBL" id="FNCQ01000006">
    <property type="protein sequence ID" value="SDG62190.1"/>
    <property type="molecule type" value="Genomic_DNA"/>
</dbReference>
<accession>A0A1G7VTG4</accession>